<protein>
    <recommendedName>
        <fullName evidence="4">ABC transporter permease</fullName>
    </recommendedName>
</protein>
<organism evidence="2 3">
    <name type="scientific">Vagococcus hydrophili</name>
    <dbReference type="NCBI Taxonomy" id="2714947"/>
    <lineage>
        <taxon>Bacteria</taxon>
        <taxon>Bacillati</taxon>
        <taxon>Bacillota</taxon>
        <taxon>Bacilli</taxon>
        <taxon>Lactobacillales</taxon>
        <taxon>Enterococcaceae</taxon>
        <taxon>Vagococcus</taxon>
    </lineage>
</organism>
<feature type="transmembrane region" description="Helical" evidence="1">
    <location>
        <begin position="207"/>
        <end position="225"/>
    </location>
</feature>
<keyword evidence="1" id="KW-0472">Membrane</keyword>
<feature type="transmembrane region" description="Helical" evidence="1">
    <location>
        <begin position="177"/>
        <end position="200"/>
    </location>
</feature>
<dbReference type="InterPro" id="IPR010390">
    <property type="entry name" value="ABC-2_transporter-like"/>
</dbReference>
<dbReference type="RefSeq" id="WP_166034623.1">
    <property type="nucleotide sequence ID" value="NZ_CP049887.1"/>
</dbReference>
<evidence type="ECO:0000313" key="2">
    <source>
        <dbReference type="EMBL" id="QIL48478.1"/>
    </source>
</evidence>
<feature type="transmembrane region" description="Helical" evidence="1">
    <location>
        <begin position="110"/>
        <end position="133"/>
    </location>
</feature>
<dbReference type="KEGG" id="vhy:G7082_08185"/>
<accession>A0A6G8ATS5</accession>
<feature type="transmembrane region" description="Helical" evidence="1">
    <location>
        <begin position="237"/>
        <end position="255"/>
    </location>
</feature>
<feature type="transmembrane region" description="Helical" evidence="1">
    <location>
        <begin position="20"/>
        <end position="40"/>
    </location>
</feature>
<dbReference type="PANTHER" id="PTHR36832:SF1">
    <property type="entry name" value="SLR1174 PROTEIN"/>
    <property type="match status" value="1"/>
</dbReference>
<proteinExistence type="predicted"/>
<gene>
    <name evidence="2" type="ORF">G7082_08185</name>
</gene>
<reference evidence="2 3" key="1">
    <citation type="submission" date="2020-03" db="EMBL/GenBank/DDBJ databases">
        <title>Vagococcus sp. nov., isolated from beetles.</title>
        <authorList>
            <person name="Hyun D.-W."/>
            <person name="Bae J.-W."/>
        </authorList>
    </citation>
    <scope>NUCLEOTIDE SEQUENCE [LARGE SCALE GENOMIC DNA]</scope>
    <source>
        <strain evidence="2 3">HDW17B</strain>
    </source>
</reference>
<evidence type="ECO:0000313" key="3">
    <source>
        <dbReference type="Proteomes" id="UP000501747"/>
    </source>
</evidence>
<keyword evidence="3" id="KW-1185">Reference proteome</keyword>
<keyword evidence="1" id="KW-1133">Transmembrane helix</keyword>
<sequence>MKKGLAYYRFCLKAEAKYRVNFIAYLLHGFIQLVAVLFIWNLVYSSTDSGVIEGLNYQEIILYTIISMITTQFMVLDNDFQIAGDIQDGNLAYELVRPVSYITKLFFQGIARSTTSIVLVGVPSIIGVIIYLSQQESLAIALSRACLFLIIVTLSVGLMFCVNLLFGYSAFYLNYSWGFLLFKGTFISLLSGALFPLAMLPESIRGFFLKTPFQYMLYFPTMVFLGKLSPEEIVTNLIIQVIWLGIFILLCVVFWRHAIKTITINGG</sequence>
<dbReference type="Pfam" id="PF06182">
    <property type="entry name" value="ABC2_membrane_6"/>
    <property type="match status" value="1"/>
</dbReference>
<dbReference type="EMBL" id="CP049887">
    <property type="protein sequence ID" value="QIL48478.1"/>
    <property type="molecule type" value="Genomic_DNA"/>
</dbReference>
<dbReference type="PANTHER" id="PTHR36832">
    <property type="entry name" value="SLR1174 PROTEIN-RELATED"/>
    <property type="match status" value="1"/>
</dbReference>
<dbReference type="AlphaFoldDB" id="A0A6G8ATS5"/>
<evidence type="ECO:0008006" key="4">
    <source>
        <dbReference type="Google" id="ProtNLM"/>
    </source>
</evidence>
<name>A0A6G8ATS5_9ENTE</name>
<feature type="transmembrane region" description="Helical" evidence="1">
    <location>
        <begin position="145"/>
        <end position="171"/>
    </location>
</feature>
<dbReference type="Proteomes" id="UP000501747">
    <property type="component" value="Chromosome"/>
</dbReference>
<evidence type="ECO:0000256" key="1">
    <source>
        <dbReference type="SAM" id="Phobius"/>
    </source>
</evidence>
<keyword evidence="1" id="KW-0812">Transmembrane</keyword>